<feature type="binding site" evidence="18">
    <location>
        <position position="263"/>
    </location>
    <ligand>
        <name>Zn(2+)</name>
        <dbReference type="ChEBI" id="CHEBI:29105"/>
    </ligand>
</feature>
<dbReference type="SUPFAM" id="SSF56796">
    <property type="entry name" value="Dehydroquinate synthase-like"/>
    <property type="match status" value="1"/>
</dbReference>
<evidence type="ECO:0000256" key="9">
    <source>
        <dbReference type="ARBA" id="ARBA00022490"/>
    </source>
</evidence>
<dbReference type="InterPro" id="IPR016037">
    <property type="entry name" value="DHQ_synth_AroB"/>
</dbReference>
<feature type="binding site" evidence="18">
    <location>
        <begin position="70"/>
        <end position="75"/>
    </location>
    <ligand>
        <name>NAD(+)</name>
        <dbReference type="ChEBI" id="CHEBI:57540"/>
    </ligand>
</feature>
<dbReference type="GO" id="GO:0008652">
    <property type="term" value="P:amino acid biosynthetic process"/>
    <property type="evidence" value="ECO:0007669"/>
    <property type="project" value="UniProtKB-KW"/>
</dbReference>
<comment type="catalytic activity">
    <reaction evidence="1 18">
        <text>7-phospho-2-dehydro-3-deoxy-D-arabino-heptonate = 3-dehydroquinate + phosphate</text>
        <dbReference type="Rhea" id="RHEA:21968"/>
        <dbReference type="ChEBI" id="CHEBI:32364"/>
        <dbReference type="ChEBI" id="CHEBI:43474"/>
        <dbReference type="ChEBI" id="CHEBI:58394"/>
        <dbReference type="EC" id="4.2.3.4"/>
    </reaction>
</comment>
<proteinExistence type="inferred from homology"/>
<evidence type="ECO:0000256" key="6">
    <source>
        <dbReference type="ARBA" id="ARBA00005412"/>
    </source>
</evidence>
<evidence type="ECO:0000256" key="16">
    <source>
        <dbReference type="ARBA" id="ARBA00023239"/>
    </source>
</evidence>
<evidence type="ECO:0000256" key="4">
    <source>
        <dbReference type="ARBA" id="ARBA00004496"/>
    </source>
</evidence>
<dbReference type="Gene3D" id="3.40.50.1970">
    <property type="match status" value="1"/>
</dbReference>
<keyword evidence="17 18" id="KW-0170">Cobalt</keyword>
<dbReference type="GO" id="GO:0005737">
    <property type="term" value="C:cytoplasm"/>
    <property type="evidence" value="ECO:0007669"/>
    <property type="project" value="UniProtKB-SubCell"/>
</dbReference>
<evidence type="ECO:0000256" key="1">
    <source>
        <dbReference type="ARBA" id="ARBA00001393"/>
    </source>
</evidence>
<keyword evidence="15 18" id="KW-0057">Aromatic amino acid biosynthesis</keyword>
<evidence type="ECO:0000256" key="15">
    <source>
        <dbReference type="ARBA" id="ARBA00023141"/>
    </source>
</evidence>
<dbReference type="HAMAP" id="MF_00110">
    <property type="entry name" value="DHQ_synthase"/>
    <property type="match status" value="1"/>
</dbReference>
<evidence type="ECO:0000256" key="18">
    <source>
        <dbReference type="HAMAP-Rule" id="MF_00110"/>
    </source>
</evidence>
<comment type="caution">
    <text evidence="21">The sequence shown here is derived from an EMBL/GenBank/DDBJ whole genome shotgun (WGS) entry which is preliminary data.</text>
</comment>
<dbReference type="GO" id="GO:0000166">
    <property type="term" value="F:nucleotide binding"/>
    <property type="evidence" value="ECO:0007669"/>
    <property type="project" value="UniProtKB-KW"/>
</dbReference>
<feature type="domain" description="3-dehydroquinate synthase C-terminal" evidence="20">
    <location>
        <begin position="180"/>
        <end position="324"/>
    </location>
</feature>
<comment type="pathway">
    <text evidence="5 18">Metabolic intermediate biosynthesis; chorismate biosynthesis; chorismate from D-erythrose 4-phosphate and phosphoenolpyruvate: step 2/7.</text>
</comment>
<evidence type="ECO:0000259" key="20">
    <source>
        <dbReference type="Pfam" id="PF24621"/>
    </source>
</evidence>
<protein>
    <recommendedName>
        <fullName evidence="8 18">3-dehydroquinate synthase</fullName>
        <shortName evidence="18">DHQS</shortName>
        <ecNumber evidence="7 18">4.2.3.4</ecNumber>
    </recommendedName>
</protein>
<evidence type="ECO:0000313" key="22">
    <source>
        <dbReference type="Proteomes" id="UP000295793"/>
    </source>
</evidence>
<dbReference type="Pfam" id="PF24621">
    <property type="entry name" value="DHQS_C"/>
    <property type="match status" value="1"/>
</dbReference>
<dbReference type="InterPro" id="IPR056179">
    <property type="entry name" value="DHQS_C"/>
</dbReference>
<accession>A0A4R3HYD7</accession>
<dbReference type="InterPro" id="IPR030960">
    <property type="entry name" value="DHQS/DOIS_N"/>
</dbReference>
<evidence type="ECO:0000256" key="17">
    <source>
        <dbReference type="ARBA" id="ARBA00023285"/>
    </source>
</evidence>
<keyword evidence="9 18" id="KW-0963">Cytoplasm</keyword>
<comment type="cofactor">
    <cofactor evidence="2 18">
        <name>NAD(+)</name>
        <dbReference type="ChEBI" id="CHEBI:57540"/>
    </cofactor>
</comment>
<evidence type="ECO:0000256" key="8">
    <source>
        <dbReference type="ARBA" id="ARBA00017684"/>
    </source>
</evidence>
<keyword evidence="16 18" id="KW-0456">Lyase</keyword>
<feature type="binding site" evidence="18">
    <location>
        <position position="141"/>
    </location>
    <ligand>
        <name>NAD(+)</name>
        <dbReference type="ChEBI" id="CHEBI:57540"/>
    </ligand>
</feature>
<dbReference type="UniPathway" id="UPA00053">
    <property type="reaction ID" value="UER00085"/>
</dbReference>
<feature type="binding site" evidence="18">
    <location>
        <position position="183"/>
    </location>
    <ligand>
        <name>Zn(2+)</name>
        <dbReference type="ChEBI" id="CHEBI:29105"/>
    </ligand>
</feature>
<comment type="function">
    <text evidence="3 18">Catalyzes the conversion of 3-deoxy-D-arabino-heptulosonate 7-phosphate (DAHP) to dehydroquinate (DHQ).</text>
</comment>
<dbReference type="NCBIfam" id="TIGR01357">
    <property type="entry name" value="aroB"/>
    <property type="match status" value="1"/>
</dbReference>
<dbReference type="GO" id="GO:0009073">
    <property type="term" value="P:aromatic amino acid family biosynthetic process"/>
    <property type="evidence" value="ECO:0007669"/>
    <property type="project" value="UniProtKB-KW"/>
</dbReference>
<dbReference type="GO" id="GO:0009423">
    <property type="term" value="P:chorismate biosynthetic process"/>
    <property type="evidence" value="ECO:0007669"/>
    <property type="project" value="UniProtKB-UniRule"/>
</dbReference>
<dbReference type="GO" id="GO:0003856">
    <property type="term" value="F:3-dehydroquinate synthase activity"/>
    <property type="evidence" value="ECO:0007669"/>
    <property type="project" value="UniProtKB-UniRule"/>
</dbReference>
<evidence type="ECO:0000256" key="7">
    <source>
        <dbReference type="ARBA" id="ARBA00013031"/>
    </source>
</evidence>
<dbReference type="GO" id="GO:0046872">
    <property type="term" value="F:metal ion binding"/>
    <property type="evidence" value="ECO:0007669"/>
    <property type="project" value="UniProtKB-KW"/>
</dbReference>
<evidence type="ECO:0000256" key="10">
    <source>
        <dbReference type="ARBA" id="ARBA00022605"/>
    </source>
</evidence>
<evidence type="ECO:0000256" key="14">
    <source>
        <dbReference type="ARBA" id="ARBA00023027"/>
    </source>
</evidence>
<feature type="binding site" evidence="18">
    <location>
        <position position="150"/>
    </location>
    <ligand>
        <name>NAD(+)</name>
        <dbReference type="ChEBI" id="CHEBI:57540"/>
    </ligand>
</feature>
<dbReference type="RefSeq" id="WP_132702962.1">
    <property type="nucleotide sequence ID" value="NZ_SLZR01000016.1"/>
</dbReference>
<evidence type="ECO:0000256" key="5">
    <source>
        <dbReference type="ARBA" id="ARBA00004661"/>
    </source>
</evidence>
<evidence type="ECO:0000256" key="3">
    <source>
        <dbReference type="ARBA" id="ARBA00003485"/>
    </source>
</evidence>
<comment type="subcellular location">
    <subcellularLocation>
        <location evidence="4 18">Cytoplasm</location>
    </subcellularLocation>
</comment>
<dbReference type="InterPro" id="IPR030963">
    <property type="entry name" value="DHQ_synth_fam"/>
</dbReference>
<dbReference type="Proteomes" id="UP000295793">
    <property type="component" value="Unassembled WGS sequence"/>
</dbReference>
<sequence>MKTLQVDLAERSYPIYIGNCLTNPDLIVETLPHKEIVIVSNETVAPLYLETVKAPLVNAGKRVEAVVLPDGEKFKTLDTVNKIFDVLLEGNFSRKVALVALGGGVIGDMTGFAAACYQRGVDFVQVPTTLLSQVDSSVGGKTGVNHPLGKNMIGAFKQPLAVLIDPSTLTTLPPKEFSAGFAEVIKHGVIQDESYFAYLEQNLDKIFSLDLATLADVIEGSCQIKRSVIEQDETEQNIRAILNLGHTFGHAIETTMGYGVWLHGEAVAVGMLMAADLSARMGNIEPSVVARIKTLVNAAALPVEVPEKMTPENFLAAMYRDKKVESGTLRLVLITALGQAEVTAEFDSALLSETLSHFCR</sequence>
<keyword evidence="22" id="KW-1185">Reference proteome</keyword>
<keyword evidence="13 18" id="KW-0862">Zinc</keyword>
<feature type="binding site" evidence="18">
    <location>
        <position position="246"/>
    </location>
    <ligand>
        <name>Zn(2+)</name>
        <dbReference type="ChEBI" id="CHEBI:29105"/>
    </ligand>
</feature>
<keyword evidence="10 18" id="KW-0028">Amino-acid biosynthesis</keyword>
<gene>
    <name evidence="18" type="primary">aroB</name>
    <name evidence="21" type="ORF">BCF53_11639</name>
</gene>
<feature type="domain" description="3-dehydroquinate synthase N-terminal" evidence="19">
    <location>
        <begin position="66"/>
        <end position="178"/>
    </location>
</feature>
<keyword evidence="14 18" id="KW-0520">NAD</keyword>
<evidence type="ECO:0000256" key="12">
    <source>
        <dbReference type="ARBA" id="ARBA00022741"/>
    </source>
</evidence>
<dbReference type="Pfam" id="PF01761">
    <property type="entry name" value="DHQ_synthase"/>
    <property type="match status" value="1"/>
</dbReference>
<feature type="binding site" evidence="18">
    <location>
        <begin position="168"/>
        <end position="171"/>
    </location>
    <ligand>
        <name>NAD(+)</name>
        <dbReference type="ChEBI" id="CHEBI:57540"/>
    </ligand>
</feature>
<evidence type="ECO:0000256" key="11">
    <source>
        <dbReference type="ARBA" id="ARBA00022723"/>
    </source>
</evidence>
<reference evidence="21 22" key="1">
    <citation type="submission" date="2019-03" db="EMBL/GenBank/DDBJ databases">
        <title>Genomic Encyclopedia of Archaeal and Bacterial Type Strains, Phase II (KMG-II): from individual species to whole genera.</title>
        <authorList>
            <person name="Goeker M."/>
        </authorList>
    </citation>
    <scope>NUCLEOTIDE SEQUENCE [LARGE SCALE GENOMIC DNA]</scope>
    <source>
        <strain evidence="21 22">DSM 15388</strain>
    </source>
</reference>
<dbReference type="PANTHER" id="PTHR43622">
    <property type="entry name" value="3-DEHYDROQUINATE SYNTHASE"/>
    <property type="match status" value="1"/>
</dbReference>
<dbReference type="CDD" id="cd08195">
    <property type="entry name" value="DHQS"/>
    <property type="match status" value="1"/>
</dbReference>
<dbReference type="FunFam" id="3.40.50.1970:FF:000001">
    <property type="entry name" value="3-dehydroquinate synthase"/>
    <property type="match status" value="1"/>
</dbReference>
<evidence type="ECO:0000256" key="13">
    <source>
        <dbReference type="ARBA" id="ARBA00022833"/>
    </source>
</evidence>
<dbReference type="PANTHER" id="PTHR43622:SF7">
    <property type="entry name" value="3-DEHYDROQUINATE SYNTHASE, CHLOROPLASTIC"/>
    <property type="match status" value="1"/>
</dbReference>
<evidence type="ECO:0000256" key="2">
    <source>
        <dbReference type="ARBA" id="ARBA00001911"/>
    </source>
</evidence>
<comment type="cofactor">
    <cofactor evidence="18">
        <name>Co(2+)</name>
        <dbReference type="ChEBI" id="CHEBI:48828"/>
    </cofactor>
    <cofactor evidence="18">
        <name>Zn(2+)</name>
        <dbReference type="ChEBI" id="CHEBI:29105"/>
    </cofactor>
    <text evidence="18">Binds 1 divalent metal cation per subunit. Can use either Co(2+) or Zn(2+).</text>
</comment>
<dbReference type="Gene3D" id="1.20.1090.10">
    <property type="entry name" value="Dehydroquinate synthase-like - alpha domain"/>
    <property type="match status" value="1"/>
</dbReference>
<dbReference type="EC" id="4.2.3.4" evidence="7 18"/>
<feature type="binding site" evidence="18">
    <location>
        <begin position="104"/>
        <end position="108"/>
    </location>
    <ligand>
        <name>NAD(+)</name>
        <dbReference type="ChEBI" id="CHEBI:57540"/>
    </ligand>
</feature>
<dbReference type="EMBL" id="SLZR01000016">
    <property type="protein sequence ID" value="TCS38228.1"/>
    <property type="molecule type" value="Genomic_DNA"/>
</dbReference>
<keyword evidence="12 18" id="KW-0547">Nucleotide-binding</keyword>
<dbReference type="AlphaFoldDB" id="A0A4R3HYD7"/>
<comment type="similarity">
    <text evidence="6 18">Belongs to the sugar phosphate cyclases superfamily. Dehydroquinate synthase family.</text>
</comment>
<dbReference type="OrthoDB" id="9806583at2"/>
<feature type="binding site" evidence="18">
    <location>
        <begin position="128"/>
        <end position="129"/>
    </location>
    <ligand>
        <name>NAD(+)</name>
        <dbReference type="ChEBI" id="CHEBI:57540"/>
    </ligand>
</feature>
<name>A0A4R3HYD7_9GAMM</name>
<dbReference type="PIRSF" id="PIRSF001455">
    <property type="entry name" value="DHQ_synth"/>
    <property type="match status" value="1"/>
</dbReference>
<evidence type="ECO:0000259" key="19">
    <source>
        <dbReference type="Pfam" id="PF01761"/>
    </source>
</evidence>
<dbReference type="InterPro" id="IPR050071">
    <property type="entry name" value="Dehydroquinate_synthase"/>
</dbReference>
<evidence type="ECO:0000313" key="21">
    <source>
        <dbReference type="EMBL" id="TCS38228.1"/>
    </source>
</evidence>
<keyword evidence="11 18" id="KW-0479">Metal-binding</keyword>
<organism evidence="21 22">
    <name type="scientific">Reinekea marinisedimentorum</name>
    <dbReference type="NCBI Taxonomy" id="230495"/>
    <lineage>
        <taxon>Bacteria</taxon>
        <taxon>Pseudomonadati</taxon>
        <taxon>Pseudomonadota</taxon>
        <taxon>Gammaproteobacteria</taxon>
        <taxon>Oceanospirillales</taxon>
        <taxon>Saccharospirillaceae</taxon>
        <taxon>Reinekea</taxon>
    </lineage>
</organism>